<evidence type="ECO:0000259" key="3">
    <source>
        <dbReference type="PROSITE" id="PS50222"/>
    </source>
</evidence>
<keyword evidence="1" id="KW-0106">Calcium</keyword>
<dbReference type="InterPro" id="IPR018247">
    <property type="entry name" value="EF_Hand_1_Ca_BS"/>
</dbReference>
<evidence type="ECO:0000256" key="1">
    <source>
        <dbReference type="ARBA" id="ARBA00022837"/>
    </source>
</evidence>
<accession>A0AAV2HST1</accession>
<feature type="chain" id="PRO_5043696429" description="EF-hand domain-containing protein" evidence="2">
    <location>
        <begin position="21"/>
        <end position="158"/>
    </location>
</feature>
<dbReference type="Proteomes" id="UP001497497">
    <property type="component" value="Unassembled WGS sequence"/>
</dbReference>
<dbReference type="AlphaFoldDB" id="A0AAV2HST1"/>
<feature type="signal peptide" evidence="2">
    <location>
        <begin position="1"/>
        <end position="20"/>
    </location>
</feature>
<name>A0AAV2HST1_LYMST</name>
<dbReference type="EMBL" id="CAXITT010000252">
    <property type="protein sequence ID" value="CAL1537168.1"/>
    <property type="molecule type" value="Genomic_DNA"/>
</dbReference>
<dbReference type="GO" id="GO:0005509">
    <property type="term" value="F:calcium ion binding"/>
    <property type="evidence" value="ECO:0007669"/>
    <property type="project" value="InterPro"/>
</dbReference>
<keyword evidence="5" id="KW-1185">Reference proteome</keyword>
<reference evidence="4 5" key="1">
    <citation type="submission" date="2024-04" db="EMBL/GenBank/DDBJ databases">
        <authorList>
            <consortium name="Genoscope - CEA"/>
            <person name="William W."/>
        </authorList>
    </citation>
    <scope>NUCLEOTIDE SEQUENCE [LARGE SCALE GENOMIC DNA]</scope>
</reference>
<protein>
    <recommendedName>
        <fullName evidence="3">EF-hand domain-containing protein</fullName>
    </recommendedName>
</protein>
<proteinExistence type="predicted"/>
<gene>
    <name evidence="4" type="ORF">GSLYS_00011081001</name>
</gene>
<comment type="caution">
    <text evidence="4">The sequence shown here is derived from an EMBL/GenBank/DDBJ whole genome shotgun (WGS) entry which is preliminary data.</text>
</comment>
<organism evidence="4 5">
    <name type="scientific">Lymnaea stagnalis</name>
    <name type="common">Great pond snail</name>
    <name type="synonym">Helix stagnalis</name>
    <dbReference type="NCBI Taxonomy" id="6523"/>
    <lineage>
        <taxon>Eukaryota</taxon>
        <taxon>Metazoa</taxon>
        <taxon>Spiralia</taxon>
        <taxon>Lophotrochozoa</taxon>
        <taxon>Mollusca</taxon>
        <taxon>Gastropoda</taxon>
        <taxon>Heterobranchia</taxon>
        <taxon>Euthyneura</taxon>
        <taxon>Panpulmonata</taxon>
        <taxon>Hygrophila</taxon>
        <taxon>Lymnaeoidea</taxon>
        <taxon>Lymnaeidae</taxon>
        <taxon>Lymnaea</taxon>
    </lineage>
</organism>
<feature type="domain" description="EF-hand" evidence="3">
    <location>
        <begin position="122"/>
        <end position="146"/>
    </location>
</feature>
<dbReference type="PROSITE" id="PS50222">
    <property type="entry name" value="EF_HAND_2"/>
    <property type="match status" value="1"/>
</dbReference>
<evidence type="ECO:0000313" key="5">
    <source>
        <dbReference type="Proteomes" id="UP001497497"/>
    </source>
</evidence>
<dbReference type="Gene3D" id="1.10.238.10">
    <property type="entry name" value="EF-hand"/>
    <property type="match status" value="1"/>
</dbReference>
<dbReference type="InterPro" id="IPR011992">
    <property type="entry name" value="EF-hand-dom_pair"/>
</dbReference>
<evidence type="ECO:0000256" key="2">
    <source>
        <dbReference type="SAM" id="SignalP"/>
    </source>
</evidence>
<dbReference type="InterPro" id="IPR002048">
    <property type="entry name" value="EF_hand_dom"/>
</dbReference>
<dbReference type="PROSITE" id="PS00018">
    <property type="entry name" value="EF_HAND_1"/>
    <property type="match status" value="1"/>
</dbReference>
<evidence type="ECO:0000313" key="4">
    <source>
        <dbReference type="EMBL" id="CAL1537168.1"/>
    </source>
</evidence>
<sequence length="158" mass="18950">MKNMHFFRVFLLSVLPLTLAQPSDLMCLPYYGRTSRDFAILDKNNDNILDDDENIQTYFILRGNPTRNMTQVFKRLDYNGFFTRYGAFRYMNSTIATALFNLYNRDNNCQIGIWDFKLLRLDIDRNNDGNISREEYIRFYNQKFTNAKFPLRFKSVLR</sequence>
<dbReference type="SUPFAM" id="SSF47473">
    <property type="entry name" value="EF-hand"/>
    <property type="match status" value="1"/>
</dbReference>
<keyword evidence="2" id="KW-0732">Signal</keyword>